<organism evidence="6 7">
    <name type="scientific">Plectosphaerella plurivora</name>
    <dbReference type="NCBI Taxonomy" id="936078"/>
    <lineage>
        <taxon>Eukaryota</taxon>
        <taxon>Fungi</taxon>
        <taxon>Dikarya</taxon>
        <taxon>Ascomycota</taxon>
        <taxon>Pezizomycotina</taxon>
        <taxon>Sordariomycetes</taxon>
        <taxon>Hypocreomycetidae</taxon>
        <taxon>Glomerellales</taxon>
        <taxon>Plectosphaerellaceae</taxon>
        <taxon>Plectosphaerella</taxon>
    </lineage>
</organism>
<feature type="compositionally biased region" description="Polar residues" evidence="5">
    <location>
        <begin position="464"/>
        <end position="477"/>
    </location>
</feature>
<dbReference type="AlphaFoldDB" id="A0A9P9AD23"/>
<dbReference type="GO" id="GO:0032991">
    <property type="term" value="C:protein-containing complex"/>
    <property type="evidence" value="ECO:0007669"/>
    <property type="project" value="UniProtKB-ARBA"/>
</dbReference>
<evidence type="ECO:0000256" key="2">
    <source>
        <dbReference type="ARBA" id="ARBA00013807"/>
    </source>
</evidence>
<comment type="caution">
    <text evidence="6">The sequence shown here is derived from an EMBL/GenBank/DDBJ whole genome shotgun (WGS) entry which is preliminary data.</text>
</comment>
<evidence type="ECO:0000313" key="7">
    <source>
        <dbReference type="Proteomes" id="UP000770015"/>
    </source>
</evidence>
<reference evidence="6" key="1">
    <citation type="journal article" date="2021" name="Nat. Commun.">
        <title>Genetic determinants of endophytism in the Arabidopsis root mycobiome.</title>
        <authorList>
            <person name="Mesny F."/>
            <person name="Miyauchi S."/>
            <person name="Thiergart T."/>
            <person name="Pickel B."/>
            <person name="Atanasova L."/>
            <person name="Karlsson M."/>
            <person name="Huettel B."/>
            <person name="Barry K.W."/>
            <person name="Haridas S."/>
            <person name="Chen C."/>
            <person name="Bauer D."/>
            <person name="Andreopoulos W."/>
            <person name="Pangilinan J."/>
            <person name="LaButti K."/>
            <person name="Riley R."/>
            <person name="Lipzen A."/>
            <person name="Clum A."/>
            <person name="Drula E."/>
            <person name="Henrissat B."/>
            <person name="Kohler A."/>
            <person name="Grigoriev I.V."/>
            <person name="Martin F.M."/>
            <person name="Hacquard S."/>
        </authorList>
    </citation>
    <scope>NUCLEOTIDE SEQUENCE</scope>
    <source>
        <strain evidence="6">MPI-SDFR-AT-0117</strain>
    </source>
</reference>
<dbReference type="GO" id="GO:0005768">
    <property type="term" value="C:endosome"/>
    <property type="evidence" value="ECO:0007669"/>
    <property type="project" value="TreeGrafter"/>
</dbReference>
<dbReference type="GO" id="GO:0000149">
    <property type="term" value="F:SNARE binding"/>
    <property type="evidence" value="ECO:0007669"/>
    <property type="project" value="TreeGrafter"/>
</dbReference>
<dbReference type="GO" id="GO:0000323">
    <property type="term" value="C:lytic vacuole"/>
    <property type="evidence" value="ECO:0007669"/>
    <property type="project" value="TreeGrafter"/>
</dbReference>
<dbReference type="OrthoDB" id="16772at2759"/>
<evidence type="ECO:0000256" key="5">
    <source>
        <dbReference type="SAM" id="MobiDB-lite"/>
    </source>
</evidence>
<evidence type="ECO:0000256" key="4">
    <source>
        <dbReference type="SAM" id="Coils"/>
    </source>
</evidence>
<keyword evidence="3 4" id="KW-0175">Coiled coil</keyword>
<dbReference type="PANTHER" id="PTHR15157">
    <property type="entry name" value="UV RADIATION RESISTANCE-ASSOCIATED GENE PROTEIN"/>
    <property type="match status" value="1"/>
</dbReference>
<dbReference type="PANTHER" id="PTHR15157:SF13">
    <property type="entry name" value="AUTOPHAGY-RELATED PROTEIN 14"/>
    <property type="match status" value="1"/>
</dbReference>
<evidence type="ECO:0000256" key="3">
    <source>
        <dbReference type="ARBA" id="ARBA00023054"/>
    </source>
</evidence>
<sequence>MDCDLCGRLHHPQRLPFLCAVDGRNRCYDGRIKLAIAHLENEDLQNQIDKAVKPAADDGSVTSGQPPHGPLQNRGMAAKMSLSEQQIAKERTSRIIEQAEKLRDEVARAREDIQKRKAAIARRKADLASASNGLQARRNRIIEETQRSIHATKFKWDRNADALARTRAFLCMEAAKLYGLRRSKRSGSSTKYEYRLGGVEIVDLESIQSVSPEQLSTSLANVAHIVSLASHYLSIRLPAELTLPHRDYPRPTVFTLSSSYSHEPVPFPGSLHFNAEARDTTKHHPKPRPLFVDKPLLTLAKEDPVTYSLFLEGVTHLAYNVAWLCTSQGVSVGDKFSFEDVCRMGRNLYNLLIAQNHVAQAAKVFAANENQDPGDVPHVTTLMGRYSHGSAHSFLAGSEGADFARNFKLLSPVKIVDKLKKKLQSEVAIPEWEVLEEDEWAGIGQDDPLVEHGRSKVPNEDVASEQQRSGPSGTNGWTKVKSR</sequence>
<evidence type="ECO:0000256" key="1">
    <source>
        <dbReference type="ARBA" id="ARBA00009574"/>
    </source>
</evidence>
<dbReference type="EMBL" id="JAGSXJ010000010">
    <property type="protein sequence ID" value="KAH6687855.1"/>
    <property type="molecule type" value="Genomic_DNA"/>
</dbReference>
<gene>
    <name evidence="6" type="ORF">F5X68DRAFT_275564</name>
</gene>
<dbReference type="Proteomes" id="UP000770015">
    <property type="component" value="Unassembled WGS sequence"/>
</dbReference>
<feature type="region of interest" description="Disordered" evidence="5">
    <location>
        <begin position="443"/>
        <end position="483"/>
    </location>
</feature>
<dbReference type="Pfam" id="PF10186">
    <property type="entry name" value="ATG14"/>
    <property type="match status" value="1"/>
</dbReference>
<keyword evidence="7" id="KW-1185">Reference proteome</keyword>
<proteinExistence type="inferred from homology"/>
<protein>
    <recommendedName>
        <fullName evidence="2">Autophagy-related protein 14</fullName>
    </recommendedName>
</protein>
<accession>A0A9P9AD23</accession>
<feature type="compositionally biased region" description="Basic and acidic residues" evidence="5">
    <location>
        <begin position="449"/>
        <end position="459"/>
    </location>
</feature>
<comment type="similarity">
    <text evidence="1">Belongs to the ATG14 family.</text>
</comment>
<feature type="region of interest" description="Disordered" evidence="5">
    <location>
        <begin position="53"/>
        <end position="72"/>
    </location>
</feature>
<feature type="coiled-coil region" evidence="4">
    <location>
        <begin position="92"/>
        <end position="119"/>
    </location>
</feature>
<dbReference type="GO" id="GO:0035493">
    <property type="term" value="P:SNARE complex assembly"/>
    <property type="evidence" value="ECO:0007669"/>
    <property type="project" value="TreeGrafter"/>
</dbReference>
<name>A0A9P9AD23_9PEZI</name>
<evidence type="ECO:0000313" key="6">
    <source>
        <dbReference type="EMBL" id="KAH6687855.1"/>
    </source>
</evidence>
<dbReference type="InterPro" id="IPR018791">
    <property type="entry name" value="UV_resistance/autophagy_Atg14"/>
</dbReference>